<evidence type="ECO:0000256" key="10">
    <source>
        <dbReference type="ARBA" id="ARBA00023204"/>
    </source>
</evidence>
<dbReference type="PROSITE" id="PS50330">
    <property type="entry name" value="UIM"/>
    <property type="match status" value="1"/>
</dbReference>
<dbReference type="InterPro" id="IPR006084">
    <property type="entry name" value="XPG/Rad2"/>
</dbReference>
<feature type="compositionally biased region" description="Acidic residues" evidence="14">
    <location>
        <begin position="586"/>
        <end position="597"/>
    </location>
</feature>
<feature type="compositionally biased region" description="Low complexity" evidence="14">
    <location>
        <begin position="542"/>
        <end position="552"/>
    </location>
</feature>
<feature type="compositionally biased region" description="Acidic residues" evidence="14">
    <location>
        <begin position="628"/>
        <end position="639"/>
    </location>
</feature>
<keyword evidence="10" id="KW-0234">DNA repair</keyword>
<dbReference type="EMBL" id="JANIEX010001087">
    <property type="protein sequence ID" value="KAJ3560910.1"/>
    <property type="molecule type" value="Genomic_DNA"/>
</dbReference>
<dbReference type="PROSITE" id="PS00841">
    <property type="entry name" value="XPG_1"/>
    <property type="match status" value="1"/>
</dbReference>
<feature type="compositionally biased region" description="Basic and acidic residues" evidence="14">
    <location>
        <begin position="749"/>
        <end position="770"/>
    </location>
</feature>
<evidence type="ECO:0000256" key="1">
    <source>
        <dbReference type="ARBA" id="ARBA00001946"/>
    </source>
</evidence>
<dbReference type="Pfam" id="PF00752">
    <property type="entry name" value="XPG_N"/>
    <property type="match status" value="1"/>
</dbReference>
<keyword evidence="7" id="KW-0227">DNA damage</keyword>
<dbReference type="PRINTS" id="PR00853">
    <property type="entry name" value="XPGRADSUPER"/>
</dbReference>
<evidence type="ECO:0000256" key="8">
    <source>
        <dbReference type="ARBA" id="ARBA00022801"/>
    </source>
</evidence>
<feature type="region of interest" description="Disordered" evidence="14">
    <location>
        <begin position="1053"/>
        <end position="1086"/>
    </location>
</feature>
<dbReference type="GO" id="GO:0048256">
    <property type="term" value="F:flap endonuclease activity"/>
    <property type="evidence" value="ECO:0007669"/>
    <property type="project" value="UniProtKB-ARBA"/>
</dbReference>
<comment type="similarity">
    <text evidence="3">Belongs to the XPG/RAD2 endonuclease family. XPG subfamily.</text>
</comment>
<evidence type="ECO:0000256" key="9">
    <source>
        <dbReference type="ARBA" id="ARBA00022842"/>
    </source>
</evidence>
<feature type="domain" description="XPG-I" evidence="15">
    <location>
        <begin position="840"/>
        <end position="909"/>
    </location>
</feature>
<evidence type="ECO:0000259" key="15">
    <source>
        <dbReference type="SMART" id="SM00484"/>
    </source>
</evidence>
<evidence type="ECO:0000313" key="18">
    <source>
        <dbReference type="Proteomes" id="UP001213000"/>
    </source>
</evidence>
<dbReference type="GO" id="GO:0005634">
    <property type="term" value="C:nucleus"/>
    <property type="evidence" value="ECO:0007669"/>
    <property type="project" value="UniProtKB-SubCell"/>
</dbReference>
<keyword evidence="13" id="KW-0175">Coiled coil</keyword>
<dbReference type="Gene3D" id="1.10.150.20">
    <property type="entry name" value="5' to 3' exonuclease, C-terminal subdomain"/>
    <property type="match status" value="1"/>
</dbReference>
<dbReference type="SUPFAM" id="SSF88723">
    <property type="entry name" value="PIN domain-like"/>
    <property type="match status" value="1"/>
</dbReference>
<feature type="region of interest" description="Disordered" evidence="14">
    <location>
        <begin position="460"/>
        <end position="499"/>
    </location>
</feature>
<dbReference type="InterPro" id="IPR006086">
    <property type="entry name" value="XPG-I_dom"/>
</dbReference>
<keyword evidence="9" id="KW-0460">Magnesium</keyword>
<feature type="compositionally biased region" description="Low complexity" evidence="14">
    <location>
        <begin position="1110"/>
        <end position="1121"/>
    </location>
</feature>
<dbReference type="GO" id="GO:0046872">
    <property type="term" value="F:metal ion binding"/>
    <property type="evidence" value="ECO:0007669"/>
    <property type="project" value="UniProtKB-KW"/>
</dbReference>
<dbReference type="PANTHER" id="PTHR16171">
    <property type="entry name" value="DNA REPAIR PROTEIN COMPLEMENTING XP-G CELLS-RELATED"/>
    <property type="match status" value="1"/>
</dbReference>
<dbReference type="AlphaFoldDB" id="A0AAD5YL77"/>
<dbReference type="SMART" id="SM00484">
    <property type="entry name" value="XPGI"/>
    <property type="match status" value="1"/>
</dbReference>
<dbReference type="Gene3D" id="3.40.50.1010">
    <property type="entry name" value="5'-nuclease"/>
    <property type="match status" value="2"/>
</dbReference>
<dbReference type="InterPro" id="IPR029060">
    <property type="entry name" value="PIN-like_dom_sf"/>
</dbReference>
<dbReference type="InterPro" id="IPR036279">
    <property type="entry name" value="5-3_exonuclease_C_sf"/>
</dbReference>
<evidence type="ECO:0000313" key="17">
    <source>
        <dbReference type="EMBL" id="KAJ3560910.1"/>
    </source>
</evidence>
<dbReference type="InterPro" id="IPR019974">
    <property type="entry name" value="XPG_CS"/>
</dbReference>
<evidence type="ECO:0000256" key="6">
    <source>
        <dbReference type="ARBA" id="ARBA00022759"/>
    </source>
</evidence>
<dbReference type="PROSITE" id="PS00842">
    <property type="entry name" value="XPG_2"/>
    <property type="match status" value="1"/>
</dbReference>
<organism evidence="17 18">
    <name type="scientific">Leucocoprinus birnbaumii</name>
    <dbReference type="NCBI Taxonomy" id="56174"/>
    <lineage>
        <taxon>Eukaryota</taxon>
        <taxon>Fungi</taxon>
        <taxon>Dikarya</taxon>
        <taxon>Basidiomycota</taxon>
        <taxon>Agaricomycotina</taxon>
        <taxon>Agaricomycetes</taxon>
        <taxon>Agaricomycetidae</taxon>
        <taxon>Agaricales</taxon>
        <taxon>Agaricineae</taxon>
        <taxon>Agaricaceae</taxon>
        <taxon>Leucocoprinus</taxon>
    </lineage>
</organism>
<feature type="compositionally biased region" description="Polar residues" evidence="14">
    <location>
        <begin position="460"/>
        <end position="474"/>
    </location>
</feature>
<evidence type="ECO:0000256" key="13">
    <source>
        <dbReference type="SAM" id="Coils"/>
    </source>
</evidence>
<feature type="region of interest" description="Disordered" evidence="14">
    <location>
        <begin position="118"/>
        <end position="186"/>
    </location>
</feature>
<evidence type="ECO:0000256" key="12">
    <source>
        <dbReference type="ARBA" id="ARBA00038112"/>
    </source>
</evidence>
<keyword evidence="4" id="KW-0540">Nuclease</keyword>
<reference evidence="17" key="1">
    <citation type="submission" date="2022-07" db="EMBL/GenBank/DDBJ databases">
        <title>Genome Sequence of Leucocoprinus birnbaumii.</title>
        <authorList>
            <person name="Buettner E."/>
        </authorList>
    </citation>
    <scope>NUCLEOTIDE SEQUENCE</scope>
    <source>
        <strain evidence="17">VT141</strain>
    </source>
</reference>
<dbReference type="GO" id="GO:0006289">
    <property type="term" value="P:nucleotide-excision repair"/>
    <property type="evidence" value="ECO:0007669"/>
    <property type="project" value="InterPro"/>
</dbReference>
<sequence length="1158" mass="128384">MGVKSLWTLLTPVGRPILLETVEGKAMAIDSSIWIYQFQATMRDKEGRALVNAHVLGFLRRITKLLFYGIKPVFVFDGGAPALKRSTLNERKKKKSGAALSHAKIAERLLAAQMRREALNHAQSKKSSKGKEKEKAQPPDDIAIDEHTVYLEDIDGSIPKTPAKPKPTTPASSSTKKNKYHDHDPYRLPAVNMDEAVSKATQAAAPDPRLATEDELRTFIEEMRPEDFDITSPEFRELPTEVQYEIIGDLRLKSRQTSYARLQQMLRMAPTPMDFSKQQILGLKQRNSLTQQLLVTTNSVGSAHLTIPVRIASERNKQYVLTKNEGADGGWVLAIQDKTGTAPDQPILIDVEESRAAEEDEDEDADMEEVDTTNHTEVTMDPDLRQYQREMALSAIAGRYTPKKLAPLTTKPIYRKKNSKPLFELDEDDTDAVAISKVIQEMEDEEDEELALAIQVSLDQSQSTLQPRASGSTPSKHKPPHESPRSAGFPNGRLPSPEVEIFAPSGLETFLSFAGTSSARGSTGRRVSGPQPQERSRRSFGAPSLLSNSNSPAPAPVSNGVEPAEMHSSTPQTVPTTTISGFEALTDSEDDEMEEVDVPTASIPTHETPESPIEIVPTKSTLALSQGDSEDDDDMEEVEITIPEQPNAREPSISLNVPSKPASIRVSSPSPEPEIQVPVSFPSPVPIPVESSSKQAINATPTISPPSTPDQREKTPLFAWSRSPSLSSSRPLEQGFGEPSTTFLASDDIISHEPVTQDKEKEANEEHEEEHWDAANEIDPHAEEGEFARFLSQMKGRNLNDVRKEIDDEIKVLNEQRKAAMRDSEDITQQMVSQIMTMLRLFGIPYITAPMEAEAQCAELVSLGLVDGVITDDSDVFLFGAQRVYKNMFNQSKTVELFLQSDLERELGLDRDTLIRLAYLLGSDYTEGLSGTGPVLAMELLREFPGKDGLHKFADWWRKVQEGKDKESESNTKTRRQFKKKFKDLYLPADWPNPAVRDAYYHPTVDNSDEPFKWGLPDLDALRMFFKQELGWSETKVDELLLPIIQKMNRRHTNTSGTASGVQGSLSDWVSSRADNNTDAANLAPKKKDVYTSRRLQQVVADFRKRRKAGSVAQSQVGSGSDQEDGDDEPAKKRQRKPAKSNAGGGKAGCGRGERKGR</sequence>
<comment type="subcellular location">
    <subcellularLocation>
        <location evidence="2">Nucleus</location>
    </subcellularLocation>
</comment>
<dbReference type="PANTHER" id="PTHR16171:SF7">
    <property type="entry name" value="DNA REPAIR PROTEIN RAD2"/>
    <property type="match status" value="1"/>
</dbReference>
<comment type="cofactor">
    <cofactor evidence="1">
        <name>Mg(2+)</name>
        <dbReference type="ChEBI" id="CHEBI:18420"/>
    </cofactor>
</comment>
<evidence type="ECO:0000256" key="3">
    <source>
        <dbReference type="ARBA" id="ARBA00005283"/>
    </source>
</evidence>
<feature type="domain" description="XPG N-terminal" evidence="16">
    <location>
        <begin position="1"/>
        <end position="98"/>
    </location>
</feature>
<dbReference type="SUPFAM" id="SSF47807">
    <property type="entry name" value="5' to 3' exonuclease, C-terminal subdomain"/>
    <property type="match status" value="1"/>
</dbReference>
<dbReference type="Proteomes" id="UP001213000">
    <property type="component" value="Unassembled WGS sequence"/>
</dbReference>
<evidence type="ECO:0000256" key="7">
    <source>
        <dbReference type="ARBA" id="ARBA00022763"/>
    </source>
</evidence>
<dbReference type="SMART" id="SM00485">
    <property type="entry name" value="XPGN"/>
    <property type="match status" value="1"/>
</dbReference>
<dbReference type="Pfam" id="PF00867">
    <property type="entry name" value="XPG_I"/>
    <property type="match status" value="1"/>
</dbReference>
<feature type="region of interest" description="Disordered" evidence="14">
    <location>
        <begin position="1102"/>
        <end position="1158"/>
    </location>
</feature>
<dbReference type="CDD" id="cd09904">
    <property type="entry name" value="H3TH_XPG"/>
    <property type="match status" value="1"/>
</dbReference>
<evidence type="ECO:0008006" key="19">
    <source>
        <dbReference type="Google" id="ProtNLM"/>
    </source>
</evidence>
<evidence type="ECO:0000256" key="2">
    <source>
        <dbReference type="ARBA" id="ARBA00004123"/>
    </source>
</evidence>
<keyword evidence="8" id="KW-0378">Hydrolase</keyword>
<dbReference type="InterPro" id="IPR006085">
    <property type="entry name" value="XPG_DNA_repair_N"/>
</dbReference>
<evidence type="ECO:0000256" key="4">
    <source>
        <dbReference type="ARBA" id="ARBA00022722"/>
    </source>
</evidence>
<dbReference type="CDD" id="cd09868">
    <property type="entry name" value="PIN_XPG_RAD2"/>
    <property type="match status" value="2"/>
</dbReference>
<evidence type="ECO:0000256" key="11">
    <source>
        <dbReference type="ARBA" id="ARBA00023242"/>
    </source>
</evidence>
<dbReference type="InterPro" id="IPR008918">
    <property type="entry name" value="HhH2"/>
</dbReference>
<feature type="compositionally biased region" description="Low complexity" evidence="14">
    <location>
        <begin position="721"/>
        <end position="732"/>
    </location>
</feature>
<comment type="similarity">
    <text evidence="12">Belongs to the XPG/RAD2 endonuclease family. GEN subfamily.</text>
</comment>
<keyword evidence="6" id="KW-0255">Endonuclease</keyword>
<evidence type="ECO:0000259" key="16">
    <source>
        <dbReference type="SMART" id="SM00485"/>
    </source>
</evidence>
<keyword evidence="5" id="KW-0479">Metal-binding</keyword>
<feature type="compositionally biased region" description="Polar residues" evidence="14">
    <location>
        <begin position="1054"/>
        <end position="1080"/>
    </location>
</feature>
<dbReference type="FunFam" id="1.10.150.20:FF:000030">
    <property type="entry name" value="Flap endonuclease GEN-like 1"/>
    <property type="match status" value="1"/>
</dbReference>
<dbReference type="SMART" id="SM00279">
    <property type="entry name" value="HhH2"/>
    <property type="match status" value="1"/>
</dbReference>
<evidence type="ECO:0000256" key="14">
    <source>
        <dbReference type="SAM" id="MobiDB-lite"/>
    </source>
</evidence>
<name>A0AAD5YL77_9AGAR</name>
<protein>
    <recommendedName>
        <fullName evidence="19">PIN domain-like protein</fullName>
    </recommendedName>
</protein>
<dbReference type="GO" id="GO:0003697">
    <property type="term" value="F:single-stranded DNA binding"/>
    <property type="evidence" value="ECO:0007669"/>
    <property type="project" value="InterPro"/>
</dbReference>
<dbReference type="PRINTS" id="PR00066">
    <property type="entry name" value="XRODRMPGMNTG"/>
</dbReference>
<keyword evidence="11" id="KW-0539">Nucleus</keyword>
<evidence type="ECO:0000256" key="5">
    <source>
        <dbReference type="ARBA" id="ARBA00022723"/>
    </source>
</evidence>
<proteinExistence type="inferred from homology"/>
<feature type="compositionally biased region" description="Basic and acidic residues" evidence="14">
    <location>
        <begin position="129"/>
        <end position="150"/>
    </location>
</feature>
<accession>A0AAD5YL77</accession>
<feature type="compositionally biased region" description="Polar residues" evidence="14">
    <location>
        <begin position="618"/>
        <end position="627"/>
    </location>
</feature>
<feature type="compositionally biased region" description="Polar residues" evidence="14">
    <location>
        <begin position="567"/>
        <end position="580"/>
    </location>
</feature>
<feature type="region of interest" description="Disordered" evidence="14">
    <location>
        <begin position="515"/>
        <end position="770"/>
    </location>
</feature>
<comment type="caution">
    <text evidence="17">The sequence shown here is derived from an EMBL/GenBank/DDBJ whole genome shotgun (WGS) entry which is preliminary data.</text>
</comment>
<dbReference type="InterPro" id="IPR003903">
    <property type="entry name" value="UIM_dom"/>
</dbReference>
<gene>
    <name evidence="17" type="ORF">NP233_g10528</name>
</gene>
<feature type="coiled-coil region" evidence="13">
    <location>
        <begin position="799"/>
        <end position="830"/>
    </location>
</feature>
<dbReference type="InterPro" id="IPR001044">
    <property type="entry name" value="XPG/Rad2_eukaryotes"/>
</dbReference>
<keyword evidence="18" id="KW-1185">Reference proteome</keyword>